<feature type="transmembrane region" description="Helical" evidence="2">
    <location>
        <begin position="156"/>
        <end position="176"/>
    </location>
</feature>
<sequence length="189" mass="19233">MSRRCPGTRQVRGDARVGGGARGVVRGGGRTRLRGGAVSRTAKPPGEGGEGAEDADRVRVDWRAAARTPRRDLLLRFAFGAGVSLLAAVVSALFGPFVGGVFLAFPAILLASLTLVAEEEGLTRAVDDARGAVLGTLGLVVFAVVAVVLLRHHSAWLALGVATASWGVVSLAAYGLTRTAGHRGASGGG</sequence>
<evidence type="ECO:0000256" key="2">
    <source>
        <dbReference type="SAM" id="Phobius"/>
    </source>
</evidence>
<dbReference type="AlphaFoldDB" id="A0A5P2W2P0"/>
<feature type="transmembrane region" description="Helical" evidence="2">
    <location>
        <begin position="73"/>
        <end position="94"/>
    </location>
</feature>
<protein>
    <submittedName>
        <fullName evidence="3">DUF3147 family protein</fullName>
    </submittedName>
</protein>
<keyword evidence="2" id="KW-1133">Transmembrane helix</keyword>
<reference evidence="3 4" key="1">
    <citation type="submission" date="2017-09" db="EMBL/GenBank/DDBJ databases">
        <title>Streptomyces genome completion.</title>
        <authorList>
            <person name="Lee N."/>
            <person name="Cho B.-K."/>
        </authorList>
    </citation>
    <scope>NUCLEOTIDE SEQUENCE [LARGE SCALE GENOMIC DNA]</scope>
    <source>
        <strain evidence="3 4">ATCC 14899</strain>
    </source>
</reference>
<accession>A0A5P2W2P0</accession>
<keyword evidence="2" id="KW-0812">Transmembrane</keyword>
<dbReference type="KEGG" id="snq:CP978_18020"/>
<evidence type="ECO:0000313" key="3">
    <source>
        <dbReference type="EMBL" id="QEV40190.1"/>
    </source>
</evidence>
<feature type="transmembrane region" description="Helical" evidence="2">
    <location>
        <begin position="100"/>
        <end position="117"/>
    </location>
</feature>
<keyword evidence="2" id="KW-0472">Membrane</keyword>
<organism evidence="3 4">
    <name type="scientific">Streptomyces nodosus</name>
    <dbReference type="NCBI Taxonomy" id="40318"/>
    <lineage>
        <taxon>Bacteria</taxon>
        <taxon>Bacillati</taxon>
        <taxon>Actinomycetota</taxon>
        <taxon>Actinomycetes</taxon>
        <taxon>Kitasatosporales</taxon>
        <taxon>Streptomycetaceae</taxon>
        <taxon>Streptomyces</taxon>
    </lineage>
</organism>
<dbReference type="InterPro" id="IPR021493">
    <property type="entry name" value="DUF3147"/>
</dbReference>
<name>A0A5P2W2P0_9ACTN</name>
<feature type="region of interest" description="Disordered" evidence="1">
    <location>
        <begin position="1"/>
        <end position="20"/>
    </location>
</feature>
<feature type="transmembrane region" description="Helical" evidence="2">
    <location>
        <begin position="129"/>
        <end position="150"/>
    </location>
</feature>
<evidence type="ECO:0000256" key="1">
    <source>
        <dbReference type="SAM" id="MobiDB-lite"/>
    </source>
</evidence>
<dbReference type="Pfam" id="PF11345">
    <property type="entry name" value="DUF3147"/>
    <property type="match status" value="1"/>
</dbReference>
<feature type="region of interest" description="Disordered" evidence="1">
    <location>
        <begin position="27"/>
        <end position="54"/>
    </location>
</feature>
<proteinExistence type="predicted"/>
<evidence type="ECO:0000313" key="4">
    <source>
        <dbReference type="Proteomes" id="UP000325763"/>
    </source>
</evidence>
<dbReference type="EMBL" id="CP023747">
    <property type="protein sequence ID" value="QEV40190.1"/>
    <property type="molecule type" value="Genomic_DNA"/>
</dbReference>
<dbReference type="Proteomes" id="UP000325763">
    <property type="component" value="Chromosome"/>
</dbReference>
<gene>
    <name evidence="3" type="ORF">CP978_18020</name>
</gene>